<gene>
    <name evidence="1" type="ORF">TeGR_g910</name>
</gene>
<keyword evidence="2" id="KW-1185">Reference proteome</keyword>
<accession>A0ABQ6MXH1</accession>
<protein>
    <submittedName>
        <fullName evidence="1">Uncharacterized protein</fullName>
    </submittedName>
</protein>
<comment type="caution">
    <text evidence="1">The sequence shown here is derived from an EMBL/GenBank/DDBJ whole genome shotgun (WGS) entry which is preliminary data.</text>
</comment>
<sequence length="269" mass="29300">MRNATEFVHRVGLHRTGSLTLSPREVKKLSKRKRLLYEATLQEADHLLSDLEPSYSSLSLSGTSQLPLPKIPFSHLIPTLNLQTNVLTSFNSSVPLHTRDHNGMLLGKNMRGWSVKDHGPVTDAIRTTGEIRLQPTSVPRLTCVLFSDLLAYPRKVAWRDMEGYSNKKKVGVVLRSITAVAGSAAAAFGGSGDLEAAKERLQKALDQKIIAKTSAGVGIRCRVGGVCVKADLAKLNSCHMKLSLGLGDDFSVDKERQNEAALANYEQGV</sequence>
<dbReference type="EMBL" id="BRYB01004667">
    <property type="protein sequence ID" value="GMI34840.1"/>
    <property type="molecule type" value="Genomic_DNA"/>
</dbReference>
<organism evidence="1 2">
    <name type="scientific">Tetraparma gracilis</name>
    <dbReference type="NCBI Taxonomy" id="2962635"/>
    <lineage>
        <taxon>Eukaryota</taxon>
        <taxon>Sar</taxon>
        <taxon>Stramenopiles</taxon>
        <taxon>Ochrophyta</taxon>
        <taxon>Bolidophyceae</taxon>
        <taxon>Parmales</taxon>
        <taxon>Triparmaceae</taxon>
        <taxon>Tetraparma</taxon>
    </lineage>
</organism>
<evidence type="ECO:0000313" key="2">
    <source>
        <dbReference type="Proteomes" id="UP001165060"/>
    </source>
</evidence>
<reference evidence="1 2" key="1">
    <citation type="journal article" date="2023" name="Commun. Biol.">
        <title>Genome analysis of Parmales, the sister group of diatoms, reveals the evolutionary specialization of diatoms from phago-mixotrophs to photoautotrophs.</title>
        <authorList>
            <person name="Ban H."/>
            <person name="Sato S."/>
            <person name="Yoshikawa S."/>
            <person name="Yamada K."/>
            <person name="Nakamura Y."/>
            <person name="Ichinomiya M."/>
            <person name="Sato N."/>
            <person name="Blanc-Mathieu R."/>
            <person name="Endo H."/>
            <person name="Kuwata A."/>
            <person name="Ogata H."/>
        </authorList>
    </citation>
    <scope>NUCLEOTIDE SEQUENCE [LARGE SCALE GENOMIC DNA]</scope>
</reference>
<name>A0ABQ6MXH1_9STRA</name>
<dbReference type="Proteomes" id="UP001165060">
    <property type="component" value="Unassembled WGS sequence"/>
</dbReference>
<evidence type="ECO:0000313" key="1">
    <source>
        <dbReference type="EMBL" id="GMI34840.1"/>
    </source>
</evidence>
<proteinExistence type="predicted"/>